<dbReference type="AlphaFoldDB" id="A0A819LD35"/>
<dbReference type="GO" id="GO:0004556">
    <property type="term" value="F:alpha-amylase activity"/>
    <property type="evidence" value="ECO:0007669"/>
    <property type="project" value="TreeGrafter"/>
</dbReference>
<dbReference type="SUPFAM" id="SSF51445">
    <property type="entry name" value="(Trans)glycosidases"/>
    <property type="match status" value="1"/>
</dbReference>
<dbReference type="PANTHER" id="PTHR10357">
    <property type="entry name" value="ALPHA-AMYLASE FAMILY MEMBER"/>
    <property type="match status" value="1"/>
</dbReference>
<dbReference type="SMART" id="SM00642">
    <property type="entry name" value="Aamy"/>
    <property type="match status" value="1"/>
</dbReference>
<evidence type="ECO:0000259" key="1">
    <source>
        <dbReference type="SMART" id="SM00642"/>
    </source>
</evidence>
<feature type="domain" description="Glycosyl hydrolase family 13 catalytic" evidence="1">
    <location>
        <begin position="45"/>
        <end position="477"/>
    </location>
</feature>
<dbReference type="InterPro" id="IPR017853">
    <property type="entry name" value="GH"/>
</dbReference>
<dbReference type="Proteomes" id="UP000663881">
    <property type="component" value="Unassembled WGS sequence"/>
</dbReference>
<reference evidence="2" key="1">
    <citation type="submission" date="2021-02" db="EMBL/GenBank/DDBJ databases">
        <authorList>
            <person name="Nowell W R."/>
        </authorList>
    </citation>
    <scope>NUCLEOTIDE SEQUENCE</scope>
</reference>
<dbReference type="PANTHER" id="PTHR10357:SF205">
    <property type="entry name" value="O-GLYCOSYL HYDROLASE FAMILY 13"/>
    <property type="match status" value="1"/>
</dbReference>
<gene>
    <name evidence="2" type="ORF">OKA104_LOCUS27444</name>
</gene>
<organism evidence="2 3">
    <name type="scientific">Adineta steineri</name>
    <dbReference type="NCBI Taxonomy" id="433720"/>
    <lineage>
        <taxon>Eukaryota</taxon>
        <taxon>Metazoa</taxon>
        <taxon>Spiralia</taxon>
        <taxon>Gnathifera</taxon>
        <taxon>Rotifera</taxon>
        <taxon>Eurotatoria</taxon>
        <taxon>Bdelloidea</taxon>
        <taxon>Adinetida</taxon>
        <taxon>Adinetidae</taxon>
        <taxon>Adineta</taxon>
    </lineage>
</organism>
<proteinExistence type="predicted"/>
<dbReference type="GO" id="GO:0009313">
    <property type="term" value="P:oligosaccharide catabolic process"/>
    <property type="evidence" value="ECO:0007669"/>
    <property type="project" value="TreeGrafter"/>
</dbReference>
<dbReference type="InterPro" id="IPR006047">
    <property type="entry name" value="GH13_cat_dom"/>
</dbReference>
<comment type="caution">
    <text evidence="2">The sequence shown here is derived from an EMBL/GenBank/DDBJ whole genome shotgun (WGS) entry which is preliminary data.</text>
</comment>
<evidence type="ECO:0000313" key="3">
    <source>
        <dbReference type="Proteomes" id="UP000663881"/>
    </source>
</evidence>
<accession>A0A819LD35</accession>
<sequence>MRLIFLSLRRFTPLRALSTMSENLSKSICSCQSSDPRRDKLMIYQILVRLFGNRNLTNTIHGTLEQNGVGKMNDINDACLKEIKRFGYTYVWYCGLLEHATMTDYTAYGIRKDNPYIVKGLAGSPYAVKDYYDIDPDLAVDIPNRIQEFEQLVQRTHAHGLKVLMDFIPNHVAREYGSDVRPNEDFGNNDDQTKAFSPKNDFYYIENEEFQMPNVEHIPPCIDISKIPKYTENPARATGNDVFHSRPLITDWFETVKLNYGTDYTVGKNYFDPRPPLWDKLFRILCYWIDKGVDGFRCDMAEMVAADFWHWLITSIRKTYPERRIIFIAEIYRPDLYQRYIEHGLFDYLYDKVGLYDCLRWLLEEGSILGNCNDITRIQNEQKGIENNMLRFLENHDEVRIAAKQFAGNPWKAIPAAVCTAVLHSGPVMIYFGQEIGVDSVGAKGFQSDDGRTTIFDYWGIPEHQAWYNNGACDGGQLTVAQKALRSFYENLFQLIHNYKALHCVSSKLVDLQYANHSLYDTKKIYSFIRYHEHDEQLLFVLNFDYTCSYDIELTIPNEVWSTIGLDTTKVYTLDEVFIDRKLKLQLRANENLRLTLPNNQVYVFQIREQS</sequence>
<dbReference type="Pfam" id="PF00128">
    <property type="entry name" value="Alpha-amylase"/>
    <property type="match status" value="1"/>
</dbReference>
<protein>
    <recommendedName>
        <fullName evidence="1">Glycosyl hydrolase family 13 catalytic domain-containing protein</fullName>
    </recommendedName>
</protein>
<dbReference type="Gene3D" id="3.20.20.80">
    <property type="entry name" value="Glycosidases"/>
    <property type="match status" value="2"/>
</dbReference>
<dbReference type="CDD" id="cd11349">
    <property type="entry name" value="AmyAc_3"/>
    <property type="match status" value="1"/>
</dbReference>
<dbReference type="EMBL" id="CAJOAY010002526">
    <property type="protein sequence ID" value="CAF3959444.1"/>
    <property type="molecule type" value="Genomic_DNA"/>
</dbReference>
<evidence type="ECO:0000313" key="2">
    <source>
        <dbReference type="EMBL" id="CAF3959444.1"/>
    </source>
</evidence>
<name>A0A819LD35_9BILA</name>